<dbReference type="Proteomes" id="UP000676169">
    <property type="component" value="Chromosome"/>
</dbReference>
<dbReference type="Gene3D" id="1.20.120.670">
    <property type="entry name" value="N-acetyl-b-d-glucoasminidase"/>
    <property type="match status" value="1"/>
</dbReference>
<evidence type="ECO:0000259" key="4">
    <source>
        <dbReference type="Pfam" id="PF12971"/>
    </source>
</evidence>
<gene>
    <name evidence="6" type="ORF">KBB96_15540</name>
</gene>
<dbReference type="InterPro" id="IPR024240">
    <property type="entry name" value="NAGLU_N"/>
</dbReference>
<dbReference type="Pfam" id="PF12971">
    <property type="entry name" value="NAGLU_N"/>
    <property type="match status" value="1"/>
</dbReference>
<organism evidence="6 7">
    <name type="scientific">Luteolibacter ambystomatis</name>
    <dbReference type="NCBI Taxonomy" id="2824561"/>
    <lineage>
        <taxon>Bacteria</taxon>
        <taxon>Pseudomonadati</taxon>
        <taxon>Verrucomicrobiota</taxon>
        <taxon>Verrucomicrobiia</taxon>
        <taxon>Verrucomicrobiales</taxon>
        <taxon>Verrucomicrobiaceae</taxon>
        <taxon>Luteolibacter</taxon>
    </lineage>
</organism>
<dbReference type="Pfam" id="PF12972">
    <property type="entry name" value="NAGLU_C"/>
    <property type="match status" value="1"/>
</dbReference>
<keyword evidence="7" id="KW-1185">Reference proteome</keyword>
<dbReference type="InterPro" id="IPR024733">
    <property type="entry name" value="NAGLU_tim-barrel"/>
</dbReference>
<sequence>MNRIWLLLLFVVPVLHAATPAEFAASSLVKRVAKDRAGEFHVQEIPTEDGKDVFEIEDGPGGKIVLRGNNGVSIASALGHYLKTRAQCHLSFCGDQMNLPATLPKVGAKERVVNEFQHRVFFNWCTLSYTGAWWDWNDWQRVLDFLALNGINRPLDVTGLECVWYDTLLKHGFSDEEARKFLVGPAFFAWQWMTNIQSHCGPLPKSWLDQRRELSRKISARERELGMEPIYQGFSGFVPRELKRKFPDAGVANQPSWCAFPGSAQLDPLDPLFGKIAATWYEELRKFYGPLHYIAADPFHESSPPKPGDEYLVNVGKTIFENMRKAADKPVWVMQSWSIRKPIATAVPAESLLVLDLNGSRANSTEKFWGRPFVTGMLHNFGGRINLHGDLRSLAANPFHKTREAAPNATGMGLFMEAIVQNPVVYDLAFDSVWRSGPVDPDEWLKAYARRRYGAESAAAVEAWKILLAGPYKPGTMGTENSSMPAARPALDPKKSGPNAGFSIPYAAPELLRAWELLLQDAPVLSKSDAWRFDVVDVGRQVLSNACQPLQREIAEAFRNKDAARFAELVKTFDGLLADIDRLLATRGEYSLGKWISDARRFGRTDEERALYERNAVMLVTWWGPEKGGSDPVIFDYAWREWSGLVGGYYRMRWNDFHRHLAEVLKSGGTWTEEGLKQAHGRPALRANDYFSVLADKEWAWITTAHQLPAKVEGDAAAIGKELLGKYGSLIQTQVSTKVTPQQNALPQGAVQVGSWSADQYATQWKKITIDLTKHLDAGGPWTFGALYQGGRSRLHVRNVTLRFGSEIVSKDLHEGHTGNEHVDNTWKLDLPEIPLNTPMVLEAEVRTDGTTNSSGVYFLKQGK</sequence>
<evidence type="ECO:0000256" key="2">
    <source>
        <dbReference type="SAM" id="SignalP"/>
    </source>
</evidence>
<dbReference type="InterPro" id="IPR007781">
    <property type="entry name" value="NAGLU"/>
</dbReference>
<name>A0A975G8J1_9BACT</name>
<evidence type="ECO:0000313" key="6">
    <source>
        <dbReference type="EMBL" id="QUE50275.1"/>
    </source>
</evidence>
<keyword evidence="2" id="KW-0732">Signal</keyword>
<evidence type="ECO:0000256" key="1">
    <source>
        <dbReference type="ARBA" id="ARBA00022801"/>
    </source>
</evidence>
<dbReference type="Gene3D" id="3.20.20.80">
    <property type="entry name" value="Glycosidases"/>
    <property type="match status" value="1"/>
</dbReference>
<feature type="domain" description="Alpha-N-acetylglucosaminidase C-terminal" evidence="5">
    <location>
        <begin position="444"/>
        <end position="724"/>
    </location>
</feature>
<accession>A0A975G8J1</accession>
<dbReference type="InterPro" id="IPR029018">
    <property type="entry name" value="Hex-like_dom2"/>
</dbReference>
<keyword evidence="1" id="KW-0378">Hydrolase</keyword>
<feature type="signal peptide" evidence="2">
    <location>
        <begin position="1"/>
        <end position="17"/>
    </location>
</feature>
<dbReference type="KEGG" id="lamb:KBB96_15540"/>
<dbReference type="Pfam" id="PF05089">
    <property type="entry name" value="NAGLU"/>
    <property type="match status" value="1"/>
</dbReference>
<proteinExistence type="predicted"/>
<feature type="domain" description="Alpha-N-acetylglucosaminidase N-terminal" evidence="4">
    <location>
        <begin position="24"/>
        <end position="104"/>
    </location>
</feature>
<dbReference type="PANTHER" id="PTHR12872">
    <property type="entry name" value="ALPHA-N-ACETYLGLUCOSAMINIDASE"/>
    <property type="match status" value="1"/>
</dbReference>
<reference evidence="6" key="1">
    <citation type="submission" date="2021-04" db="EMBL/GenBank/DDBJ databases">
        <title>Luteolibacter sp. 32A isolated from the skin of an Anderson's salamander (Ambystoma andersonii).</title>
        <authorList>
            <person name="Spergser J."/>
            <person name="Busse H.-J."/>
        </authorList>
    </citation>
    <scope>NUCLEOTIDE SEQUENCE</scope>
    <source>
        <strain evidence="6">32A</strain>
    </source>
</reference>
<feature type="domain" description="Alpha-N-acetylglucosaminidase tim-barrel" evidence="3">
    <location>
        <begin position="119"/>
        <end position="435"/>
    </location>
</feature>
<evidence type="ECO:0000259" key="5">
    <source>
        <dbReference type="Pfam" id="PF12972"/>
    </source>
</evidence>
<evidence type="ECO:0000313" key="7">
    <source>
        <dbReference type="Proteomes" id="UP000676169"/>
    </source>
</evidence>
<dbReference type="EMBL" id="CP073100">
    <property type="protein sequence ID" value="QUE50275.1"/>
    <property type="molecule type" value="Genomic_DNA"/>
</dbReference>
<dbReference type="PANTHER" id="PTHR12872:SF1">
    <property type="entry name" value="ALPHA-N-ACETYLGLUCOSAMINIDASE"/>
    <property type="match status" value="1"/>
</dbReference>
<dbReference type="Gene3D" id="3.30.379.10">
    <property type="entry name" value="Chitobiase/beta-hexosaminidase domain 2-like"/>
    <property type="match status" value="1"/>
</dbReference>
<dbReference type="GO" id="GO:0016787">
    <property type="term" value="F:hydrolase activity"/>
    <property type="evidence" value="ECO:0007669"/>
    <property type="project" value="UniProtKB-KW"/>
</dbReference>
<dbReference type="AlphaFoldDB" id="A0A975G8J1"/>
<evidence type="ECO:0000259" key="3">
    <source>
        <dbReference type="Pfam" id="PF05089"/>
    </source>
</evidence>
<dbReference type="InterPro" id="IPR024732">
    <property type="entry name" value="NAGLU_C"/>
</dbReference>
<protein>
    <submittedName>
        <fullName evidence="6">Alpha-N-acetylglucosaminidase</fullName>
    </submittedName>
</protein>
<dbReference type="RefSeq" id="WP_211630412.1">
    <property type="nucleotide sequence ID" value="NZ_CP073100.1"/>
</dbReference>
<feature type="chain" id="PRO_5037584834" evidence="2">
    <location>
        <begin position="18"/>
        <end position="864"/>
    </location>
</feature>
<dbReference type="GO" id="GO:0005975">
    <property type="term" value="P:carbohydrate metabolic process"/>
    <property type="evidence" value="ECO:0007669"/>
    <property type="project" value="UniProtKB-ARBA"/>
</dbReference>